<accession>A0A2K0WKF9</accession>
<gene>
    <name evidence="1" type="ORF">FNYG_04001</name>
</gene>
<sequence>MESITRRFHSSPCPRARRPVNVAPYQSNTSLYYLGYKEENWSRPLVKYWKPAVKQISDEVQKGITESPRASSLVFKPQ</sequence>
<protein>
    <submittedName>
        <fullName evidence="1">Uncharacterized protein</fullName>
    </submittedName>
</protein>
<proteinExistence type="predicted"/>
<comment type="caution">
    <text evidence="1">The sequence shown here is derived from an EMBL/GenBank/DDBJ whole genome shotgun (WGS) entry which is preliminary data.</text>
</comment>
<evidence type="ECO:0000313" key="2">
    <source>
        <dbReference type="Proteomes" id="UP000236664"/>
    </source>
</evidence>
<organism evidence="1 2">
    <name type="scientific">Gibberella nygamai</name>
    <name type="common">Bean root rot disease fungus</name>
    <name type="synonym">Fusarium nygamai</name>
    <dbReference type="NCBI Taxonomy" id="42673"/>
    <lineage>
        <taxon>Eukaryota</taxon>
        <taxon>Fungi</taxon>
        <taxon>Dikarya</taxon>
        <taxon>Ascomycota</taxon>
        <taxon>Pezizomycotina</taxon>
        <taxon>Sordariomycetes</taxon>
        <taxon>Hypocreomycetidae</taxon>
        <taxon>Hypocreales</taxon>
        <taxon>Nectriaceae</taxon>
        <taxon>Fusarium</taxon>
        <taxon>Fusarium fujikuroi species complex</taxon>
    </lineage>
</organism>
<keyword evidence="2" id="KW-1185">Reference proteome</keyword>
<dbReference type="Proteomes" id="UP000236664">
    <property type="component" value="Unassembled WGS sequence"/>
</dbReference>
<evidence type="ECO:0000313" key="1">
    <source>
        <dbReference type="EMBL" id="PNP82770.1"/>
    </source>
</evidence>
<dbReference type="AlphaFoldDB" id="A0A2K0WKF9"/>
<reference evidence="1 2" key="1">
    <citation type="submission" date="2017-06" db="EMBL/GenBank/DDBJ databases">
        <title>Genome of Fusarium nygamai isolate CS10214.</title>
        <authorList>
            <person name="Gardiner D.M."/>
            <person name="Obanor F."/>
            <person name="Kazan K."/>
        </authorList>
    </citation>
    <scope>NUCLEOTIDE SEQUENCE [LARGE SCALE GENOMIC DNA]</scope>
    <source>
        <strain evidence="1 2">CS10214</strain>
    </source>
</reference>
<dbReference type="OrthoDB" id="3335931at2759"/>
<dbReference type="EMBL" id="MTQA01000056">
    <property type="protein sequence ID" value="PNP82770.1"/>
    <property type="molecule type" value="Genomic_DNA"/>
</dbReference>
<name>A0A2K0WKF9_GIBNY</name>